<dbReference type="CDD" id="cd12148">
    <property type="entry name" value="fungal_TF_MHR"/>
    <property type="match status" value="1"/>
</dbReference>
<dbReference type="PANTHER" id="PTHR31845">
    <property type="entry name" value="FINGER DOMAIN PROTEIN, PUTATIVE-RELATED"/>
    <property type="match status" value="1"/>
</dbReference>
<evidence type="ECO:0000256" key="5">
    <source>
        <dbReference type="ARBA" id="ARBA00023242"/>
    </source>
</evidence>
<dbReference type="EMBL" id="JAFJYH010000128">
    <property type="protein sequence ID" value="KAG4418454.1"/>
    <property type="molecule type" value="Genomic_DNA"/>
</dbReference>
<dbReference type="InterPro" id="IPR001138">
    <property type="entry name" value="Zn2Cys6_DnaBD"/>
</dbReference>
<evidence type="ECO:0000313" key="9">
    <source>
        <dbReference type="Proteomes" id="UP000664132"/>
    </source>
</evidence>
<feature type="domain" description="Zn(2)-C6 fungal-type" evidence="7">
    <location>
        <begin position="26"/>
        <end position="57"/>
    </location>
</feature>
<name>A0A8H7WAM1_9HELO</name>
<comment type="subcellular location">
    <subcellularLocation>
        <location evidence="1">Nucleus</location>
    </subcellularLocation>
</comment>
<dbReference type="OrthoDB" id="5226580at2759"/>
<dbReference type="Proteomes" id="UP000664132">
    <property type="component" value="Unassembled WGS sequence"/>
</dbReference>
<evidence type="ECO:0000256" key="2">
    <source>
        <dbReference type="ARBA" id="ARBA00023015"/>
    </source>
</evidence>
<evidence type="ECO:0000313" key="8">
    <source>
        <dbReference type="EMBL" id="KAG4418454.1"/>
    </source>
</evidence>
<dbReference type="AlphaFoldDB" id="A0A8H7WAM1"/>
<dbReference type="GO" id="GO:0000976">
    <property type="term" value="F:transcription cis-regulatory region binding"/>
    <property type="evidence" value="ECO:0007669"/>
    <property type="project" value="TreeGrafter"/>
</dbReference>
<feature type="compositionally biased region" description="Gly residues" evidence="6">
    <location>
        <begin position="8"/>
        <end position="19"/>
    </location>
</feature>
<dbReference type="Gene3D" id="4.10.240.10">
    <property type="entry name" value="Zn(2)-C6 fungal-type DNA-binding domain"/>
    <property type="match status" value="1"/>
</dbReference>
<gene>
    <name evidence="8" type="ORF">IFR04_008439</name>
</gene>
<sequence>MLQTPSGSGVGESRGGSVGPGNSTKACQNCSKAKAKCLPLDNGEGKCARCSRLNKECVVIPRTARKRRSPNTTSTTAALEQKIESLVSLLSSSQGASIRSSSHLTPPESQGFSEPSPPDKRQHEREEGLPEDFPSPDRRWADLHPKAVNGQSWVSSGIVCARDFVGGHDLFPPILDESGVQISPPNRQGIHPAPPMQDANILLRTFKEQFQPRFPFIAIPDDMSADLLRSQNPWIYRAVVMIAFQDDRFRQIEISKQFLIEISASMLVRGEKSLDMLQGLILYNAWSYYYSPVIPSWQSTGIHQLSLALLFDLGLTRPLRDNDGPISDVELARSRSQKEEHERTHDERRALLCCYFLTSVSAYCLKKLEGLRYSAYMEHCCDALLSAPEHDSDILLASLCKLQNIVEPVYRSFADKFKTDDTKAPVWMLVKMVRAEMENLWKSIPPRIQQDPMMLMSFNSDEVFTYEPAIYKPFFQNSATGSSNSQRIDMLYGCLVSSQKLLNGYINQPISAYKAFCVIDLSHMGRGLSTLLKLSLLEETGWDLAHVRQTVNLSYYFNELASRFERVGEVIDQKQKRPVRDRASSFPTGCSRAMRMVQQWYEAKIAADAAQNAAQNGQHTVPEPAGPMTGIDDMMLDDFDYMNDANWLDLMGDCNFSVPVLQ</sequence>
<proteinExistence type="predicted"/>
<dbReference type="GO" id="GO:0008270">
    <property type="term" value="F:zinc ion binding"/>
    <property type="evidence" value="ECO:0007669"/>
    <property type="project" value="InterPro"/>
</dbReference>
<dbReference type="GO" id="GO:0005634">
    <property type="term" value="C:nucleus"/>
    <property type="evidence" value="ECO:0007669"/>
    <property type="project" value="UniProtKB-SubCell"/>
</dbReference>
<comment type="caution">
    <text evidence="8">The sequence shown here is derived from an EMBL/GenBank/DDBJ whole genome shotgun (WGS) entry which is preliminary data.</text>
</comment>
<dbReference type="InterPro" id="IPR036864">
    <property type="entry name" value="Zn2-C6_fun-type_DNA-bd_sf"/>
</dbReference>
<evidence type="ECO:0000259" key="7">
    <source>
        <dbReference type="PROSITE" id="PS00463"/>
    </source>
</evidence>
<evidence type="ECO:0000256" key="3">
    <source>
        <dbReference type="ARBA" id="ARBA00023125"/>
    </source>
</evidence>
<dbReference type="InterPro" id="IPR051089">
    <property type="entry name" value="prtT"/>
</dbReference>
<keyword evidence="9" id="KW-1185">Reference proteome</keyword>
<dbReference type="PROSITE" id="PS00463">
    <property type="entry name" value="ZN2_CY6_FUNGAL_1"/>
    <property type="match status" value="1"/>
</dbReference>
<keyword evidence="2" id="KW-0805">Transcription regulation</keyword>
<keyword evidence="5" id="KW-0539">Nucleus</keyword>
<accession>A0A8H7WAM1</accession>
<evidence type="ECO:0000256" key="1">
    <source>
        <dbReference type="ARBA" id="ARBA00004123"/>
    </source>
</evidence>
<dbReference type="GO" id="GO:0000981">
    <property type="term" value="F:DNA-binding transcription factor activity, RNA polymerase II-specific"/>
    <property type="evidence" value="ECO:0007669"/>
    <property type="project" value="InterPro"/>
</dbReference>
<evidence type="ECO:0000256" key="4">
    <source>
        <dbReference type="ARBA" id="ARBA00023163"/>
    </source>
</evidence>
<feature type="region of interest" description="Disordered" evidence="6">
    <location>
        <begin position="97"/>
        <end position="142"/>
    </location>
</feature>
<keyword evidence="4" id="KW-0804">Transcription</keyword>
<protein>
    <recommendedName>
        <fullName evidence="7">Zn(2)-C6 fungal-type domain-containing protein</fullName>
    </recommendedName>
</protein>
<dbReference type="SUPFAM" id="SSF57701">
    <property type="entry name" value="Zn2/Cys6 DNA-binding domain"/>
    <property type="match status" value="1"/>
</dbReference>
<feature type="compositionally biased region" description="Basic and acidic residues" evidence="6">
    <location>
        <begin position="117"/>
        <end position="128"/>
    </location>
</feature>
<reference evidence="8" key="1">
    <citation type="submission" date="2021-02" db="EMBL/GenBank/DDBJ databases">
        <title>Genome sequence Cadophora malorum strain M34.</title>
        <authorList>
            <person name="Stefanovic E."/>
            <person name="Vu D."/>
            <person name="Scully C."/>
            <person name="Dijksterhuis J."/>
            <person name="Roader J."/>
            <person name="Houbraken J."/>
        </authorList>
    </citation>
    <scope>NUCLEOTIDE SEQUENCE</scope>
    <source>
        <strain evidence="8">M34</strain>
    </source>
</reference>
<organism evidence="8 9">
    <name type="scientific">Cadophora malorum</name>
    <dbReference type="NCBI Taxonomy" id="108018"/>
    <lineage>
        <taxon>Eukaryota</taxon>
        <taxon>Fungi</taxon>
        <taxon>Dikarya</taxon>
        <taxon>Ascomycota</taxon>
        <taxon>Pezizomycotina</taxon>
        <taxon>Leotiomycetes</taxon>
        <taxon>Helotiales</taxon>
        <taxon>Ploettnerulaceae</taxon>
        <taxon>Cadophora</taxon>
    </lineage>
</organism>
<feature type="region of interest" description="Disordered" evidence="6">
    <location>
        <begin position="1"/>
        <end position="27"/>
    </location>
</feature>
<dbReference type="PANTHER" id="PTHR31845:SF10">
    <property type="entry name" value="ZN(II)2CYS6 TRANSCRIPTION FACTOR (EUROFUNG)"/>
    <property type="match status" value="1"/>
</dbReference>
<dbReference type="SMART" id="SM00066">
    <property type="entry name" value="GAL4"/>
    <property type="match status" value="1"/>
</dbReference>
<feature type="compositionally biased region" description="Polar residues" evidence="6">
    <location>
        <begin position="103"/>
        <end position="113"/>
    </location>
</feature>
<evidence type="ECO:0000256" key="6">
    <source>
        <dbReference type="SAM" id="MobiDB-lite"/>
    </source>
</evidence>
<keyword evidence="3" id="KW-0238">DNA-binding</keyword>
<dbReference type="CDD" id="cd00067">
    <property type="entry name" value="GAL4"/>
    <property type="match status" value="1"/>
</dbReference>